<organism evidence="2 3">
    <name type="scientific">Lactiplantibacillus nangangensis</name>
    <dbReference type="NCBI Taxonomy" id="2559917"/>
    <lineage>
        <taxon>Bacteria</taxon>
        <taxon>Bacillati</taxon>
        <taxon>Bacillota</taxon>
        <taxon>Bacilli</taxon>
        <taxon>Lactobacillales</taxon>
        <taxon>Lactobacillaceae</taxon>
        <taxon>Lactiplantibacillus</taxon>
    </lineage>
</organism>
<evidence type="ECO:0000313" key="2">
    <source>
        <dbReference type="EMBL" id="MFC6200417.1"/>
    </source>
</evidence>
<name>A0ABW1SFS7_9LACO</name>
<accession>A0ABW1SFS7</accession>
<dbReference type="Proteomes" id="UP001596171">
    <property type="component" value="Unassembled WGS sequence"/>
</dbReference>
<feature type="compositionally biased region" description="Low complexity" evidence="1">
    <location>
        <begin position="201"/>
        <end position="256"/>
    </location>
</feature>
<keyword evidence="3" id="KW-1185">Reference proteome</keyword>
<dbReference type="EMBL" id="JBHSSE010000002">
    <property type="protein sequence ID" value="MFC6200417.1"/>
    <property type="molecule type" value="Genomic_DNA"/>
</dbReference>
<dbReference type="InterPro" id="IPR011990">
    <property type="entry name" value="TPR-like_helical_dom_sf"/>
</dbReference>
<sequence length="307" mass="32730">MKKWLWVLVVSVVALGVGGYSYSRHQIQERSYAADMQTGRQAIKAKKYTQAENAFTRATRTKASDTVAQRYLSQTQTYVAGTKAISSRQFTAASDDFNTVISVKKGSDVLVTRAKTSLSLVKTIVANRKTDNKNYQKALELNQANEFTDSNGVLTVMFQSKTFSQSYYKDIYRKAKGLQKENNAALKSLTGSTPITDDATESATTGATSTSESSSSDASTSSQQASQSASNSQSTTTGTTAASSSTSDHASATSGTVDAAGIQATREELNEAGLNAANYTDAQIQAIMQKAAAEHTSPVQAALHSQQ</sequence>
<protein>
    <submittedName>
        <fullName evidence="2">Cell surface protein</fullName>
    </submittedName>
</protein>
<comment type="caution">
    <text evidence="2">The sequence shown here is derived from an EMBL/GenBank/DDBJ whole genome shotgun (WGS) entry which is preliminary data.</text>
</comment>
<dbReference type="Gene3D" id="1.25.40.10">
    <property type="entry name" value="Tetratricopeptide repeat domain"/>
    <property type="match status" value="1"/>
</dbReference>
<dbReference type="RefSeq" id="WP_137616188.1">
    <property type="nucleotide sequence ID" value="NZ_BJDI01000007.1"/>
</dbReference>
<gene>
    <name evidence="2" type="ORF">ACFP1L_00740</name>
</gene>
<evidence type="ECO:0000256" key="1">
    <source>
        <dbReference type="SAM" id="MobiDB-lite"/>
    </source>
</evidence>
<feature type="region of interest" description="Disordered" evidence="1">
    <location>
        <begin position="189"/>
        <end position="256"/>
    </location>
</feature>
<proteinExistence type="predicted"/>
<evidence type="ECO:0000313" key="3">
    <source>
        <dbReference type="Proteomes" id="UP001596171"/>
    </source>
</evidence>
<reference evidence="3" key="1">
    <citation type="journal article" date="2019" name="Int. J. Syst. Evol. Microbiol.">
        <title>The Global Catalogue of Microorganisms (GCM) 10K type strain sequencing project: providing services to taxonomists for standard genome sequencing and annotation.</title>
        <authorList>
            <consortium name="The Broad Institute Genomics Platform"/>
            <consortium name="The Broad Institute Genome Sequencing Center for Infectious Disease"/>
            <person name="Wu L."/>
            <person name="Ma J."/>
        </authorList>
    </citation>
    <scope>NUCLEOTIDE SEQUENCE [LARGE SCALE GENOMIC DNA]</scope>
    <source>
        <strain evidence="3">CCM 8930</strain>
    </source>
</reference>